<evidence type="ECO:0000313" key="2">
    <source>
        <dbReference type="EMBL" id="XAF70788.1"/>
    </source>
</evidence>
<evidence type="ECO:0000259" key="1">
    <source>
        <dbReference type="SMART" id="SM00943"/>
    </source>
</evidence>
<proteinExistence type="predicted"/>
<keyword evidence="3" id="KW-1185">Reference proteome</keyword>
<dbReference type="InterPro" id="IPR015330">
    <property type="entry name" value="DNA_primase/pol_bifunc_N"/>
</dbReference>
<dbReference type="SUPFAM" id="SSF56747">
    <property type="entry name" value="Prim-pol domain"/>
    <property type="match status" value="1"/>
</dbReference>
<sequence length="275" mass="31572">MSGYHVAKHLLNKEIQIIPLDVYKKPIVAFKDIEIDSQFIESNQHLYESTHVLGVLARGLWCVDIDVNHTDNENGFDSLKEIPYYDEFVNNMNNTLVQTTASGGKHVIFKKRNDIKYSQKINYLPSVDIKAHYNTYFVLAGSRTNKGTYTHNGNDVTHYNGKFEKRIFSKRGNYEKQLMERFSVNNVLPHYDFTDFKGGGKGGEGKRAYKRIIEGTSSFRNDDLFKAVSYAVQYNVDIEPLRILIGDNKNGDVLTADQWERTVESAKNSNTPRLR</sequence>
<dbReference type="RefSeq" id="WP_342610438.1">
    <property type="nucleotide sequence ID" value="NZ_CP128355.1"/>
</dbReference>
<evidence type="ECO:0000313" key="3">
    <source>
        <dbReference type="Proteomes" id="UP001436297"/>
    </source>
</evidence>
<reference evidence="2 3" key="1">
    <citation type="journal article" date="2024" name="Pathogens">
        <title>Staphylococcus hsinchuensis sp. nov., Isolated from Soymilk.</title>
        <authorList>
            <person name="Wang Y.T."/>
            <person name="Lin Y.C."/>
            <person name="Hsieh Y.H."/>
            <person name="Lin Y.T."/>
            <person name="Hamada M."/>
            <person name="Chen C.C."/>
            <person name="Liou J.S."/>
            <person name="Lee A.Y."/>
            <person name="Zhang W.L."/>
            <person name="Chen Y.T."/>
            <person name="Huang C.H."/>
        </authorList>
    </citation>
    <scope>NUCLEOTIDE SEQUENCE [LARGE SCALE GENOMIC DNA]</scope>
    <source>
        <strain evidence="2 3">H164</strain>
    </source>
</reference>
<gene>
    <name evidence="2" type="ORF">QQM35_01330</name>
</gene>
<accession>A0ABZ3EDL0</accession>
<dbReference type="EMBL" id="CP128355">
    <property type="protein sequence ID" value="XAF70788.1"/>
    <property type="molecule type" value="Genomic_DNA"/>
</dbReference>
<organism evidence="2 3">
    <name type="scientific">Staphylococcus hsinchuensis</name>
    <dbReference type="NCBI Taxonomy" id="3051183"/>
    <lineage>
        <taxon>Bacteria</taxon>
        <taxon>Bacillati</taxon>
        <taxon>Bacillota</taxon>
        <taxon>Bacilli</taxon>
        <taxon>Bacillales</taxon>
        <taxon>Staphylococcaceae</taxon>
        <taxon>Staphylococcus</taxon>
    </lineage>
</organism>
<dbReference type="Proteomes" id="UP001436297">
    <property type="component" value="Chromosome"/>
</dbReference>
<feature type="domain" description="DNA primase/polymerase bifunctional N-terminal" evidence="1">
    <location>
        <begin position="7"/>
        <end position="157"/>
    </location>
</feature>
<protein>
    <submittedName>
        <fullName evidence="2">DNA primase</fullName>
    </submittedName>
</protein>
<dbReference type="SMART" id="SM00943">
    <property type="entry name" value="Prim-Pol"/>
    <property type="match status" value="1"/>
</dbReference>
<name>A0ABZ3EDL0_9STAP</name>